<proteinExistence type="predicted"/>
<dbReference type="InterPro" id="IPR045867">
    <property type="entry name" value="DNA-dir_RpoC_beta_prime"/>
</dbReference>
<keyword evidence="5" id="KW-0804">Transcription</keyword>
<evidence type="ECO:0000256" key="5">
    <source>
        <dbReference type="ARBA" id="ARBA00023163"/>
    </source>
</evidence>
<keyword evidence="4" id="KW-0548">Nucleotidyltransferase</keyword>
<evidence type="ECO:0000313" key="8">
    <source>
        <dbReference type="EMBL" id="RIB35701.1"/>
    </source>
</evidence>
<dbReference type="SUPFAM" id="SSF64484">
    <property type="entry name" value="beta and beta-prime subunits of DNA dependent RNA-polymerase"/>
    <property type="match status" value="1"/>
</dbReference>
<keyword evidence="3" id="KW-0808">Transferase</keyword>
<evidence type="ECO:0000256" key="6">
    <source>
        <dbReference type="ARBA" id="ARBA00048552"/>
    </source>
</evidence>
<evidence type="ECO:0000259" key="7">
    <source>
        <dbReference type="Pfam" id="PF04998"/>
    </source>
</evidence>
<dbReference type="GO" id="GO:0006351">
    <property type="term" value="P:DNA-templated transcription"/>
    <property type="evidence" value="ECO:0007669"/>
    <property type="project" value="InterPro"/>
</dbReference>
<evidence type="ECO:0000256" key="2">
    <source>
        <dbReference type="ARBA" id="ARBA00022478"/>
    </source>
</evidence>
<comment type="caution">
    <text evidence="8">The sequence shown here is derived from an EMBL/GenBank/DDBJ whole genome shotgun (WGS) entry which is preliminary data.</text>
</comment>
<sequence length="367" mass="42903">MDLPKKLRELVEEKSKSLPEDLRDKFVEKVREEYERRLVEAGEPVGLVAAQSISEPTTQLVLKSFHYVGMREFQVALGLPRLLEITDARKRIKEKYMKIHLLDEYKNNREIAEKVARKIVETRVEDIMEKMEFDILDNSIAIYLDKKYLEKIGLTFEGVYNILKRRLKKFEVEKKGNKIIITAKNLKPKELYILKENIKKIQISGIRGIRQVHLQKEGEEWVIYTNGSNLREVMRIPEIDYRKVFTNDIHEIAKVLGIEAARRVILEEMIKIFETYGLRIDYRHFSIVADVLTWYGEFMGITRYGVIAEKASTLSRAAFEIPIKNFINSAMLGLEDDVSSVIDNLLVNQIIPLGTGVFEVYYKRREK</sequence>
<gene>
    <name evidence="8" type="ORF">BXU00_00670</name>
</gene>
<dbReference type="InterPro" id="IPR007081">
    <property type="entry name" value="RNA_pol_Rpb1_5"/>
</dbReference>
<reference evidence="8 9" key="1">
    <citation type="journal article" date="2018" name="Syst. Appl. Microbiol.">
        <title>A new symbiotic nanoarchaeote (Candidatus Nanoclepta minutus) and its host (Zestosphaera tikiterensis gen. nov., sp. nov.) from a New Zealand hot spring.</title>
        <authorList>
            <person name="St John E."/>
            <person name="Liu Y."/>
            <person name="Podar M."/>
            <person name="Stott M.B."/>
            <person name="Meneghin J."/>
            <person name="Chen Z."/>
            <person name="Lagutin K."/>
            <person name="Mitchell K."/>
            <person name="Reysenbach A.L."/>
        </authorList>
    </citation>
    <scope>NUCLEOTIDE SEQUENCE [LARGE SCALE GENOMIC DNA]</scope>
    <source>
        <strain evidence="8">NZ3</strain>
    </source>
</reference>
<protein>
    <recommendedName>
        <fullName evidence="1">DNA-directed RNA polymerase</fullName>
        <ecNumber evidence="1">2.7.7.6</ecNumber>
    </recommendedName>
</protein>
<feature type="domain" description="RNA polymerase Rpb1" evidence="7">
    <location>
        <begin position="37"/>
        <end position="313"/>
    </location>
</feature>
<comment type="catalytic activity">
    <reaction evidence="6">
        <text>RNA(n) + a ribonucleoside 5'-triphosphate = RNA(n+1) + diphosphate</text>
        <dbReference type="Rhea" id="RHEA:21248"/>
        <dbReference type="Rhea" id="RHEA-COMP:14527"/>
        <dbReference type="Rhea" id="RHEA-COMP:17342"/>
        <dbReference type="ChEBI" id="CHEBI:33019"/>
        <dbReference type="ChEBI" id="CHEBI:61557"/>
        <dbReference type="ChEBI" id="CHEBI:140395"/>
        <dbReference type="EC" id="2.7.7.6"/>
    </reaction>
</comment>
<dbReference type="GO" id="GO:0000428">
    <property type="term" value="C:DNA-directed RNA polymerase complex"/>
    <property type="evidence" value="ECO:0007669"/>
    <property type="project" value="UniProtKB-KW"/>
</dbReference>
<dbReference type="EC" id="2.7.7.6" evidence="1"/>
<dbReference type="Proteomes" id="UP000266622">
    <property type="component" value="Unassembled WGS sequence"/>
</dbReference>
<dbReference type="Gene3D" id="1.10.150.390">
    <property type="match status" value="1"/>
</dbReference>
<evidence type="ECO:0000313" key="9">
    <source>
        <dbReference type="Proteomes" id="UP000266622"/>
    </source>
</evidence>
<dbReference type="EMBL" id="MWMI01000001">
    <property type="protein sequence ID" value="RIB35701.1"/>
    <property type="molecule type" value="Genomic_DNA"/>
</dbReference>
<dbReference type="GO" id="GO:0003899">
    <property type="term" value="F:DNA-directed RNA polymerase activity"/>
    <property type="evidence" value="ECO:0007669"/>
    <property type="project" value="UniProtKB-EC"/>
</dbReference>
<organism evidence="8 9">
    <name type="scientific">Candidatus Nanoclepta minutus</name>
    <dbReference type="NCBI Taxonomy" id="1940235"/>
    <lineage>
        <taxon>Archaea</taxon>
        <taxon>Nanobdellota</taxon>
        <taxon>Candidatus Nanoclepta</taxon>
    </lineage>
</organism>
<name>A0A397WP77_9ARCH</name>
<dbReference type="GO" id="GO:0003677">
    <property type="term" value="F:DNA binding"/>
    <property type="evidence" value="ECO:0007669"/>
    <property type="project" value="InterPro"/>
</dbReference>
<dbReference type="PANTHER" id="PTHR19376">
    <property type="entry name" value="DNA-DIRECTED RNA POLYMERASE"/>
    <property type="match status" value="1"/>
</dbReference>
<evidence type="ECO:0000256" key="4">
    <source>
        <dbReference type="ARBA" id="ARBA00022695"/>
    </source>
</evidence>
<dbReference type="AlphaFoldDB" id="A0A397WP77"/>
<keyword evidence="2" id="KW-0240">DNA-directed RNA polymerase</keyword>
<dbReference type="PANTHER" id="PTHR19376:SF32">
    <property type="entry name" value="DNA-DIRECTED RNA POLYMERASE III SUBUNIT RPC1"/>
    <property type="match status" value="1"/>
</dbReference>
<evidence type="ECO:0000256" key="1">
    <source>
        <dbReference type="ARBA" id="ARBA00012418"/>
    </source>
</evidence>
<evidence type="ECO:0000256" key="3">
    <source>
        <dbReference type="ARBA" id="ARBA00022679"/>
    </source>
</evidence>
<accession>A0A397WP77</accession>
<dbReference type="Pfam" id="PF04998">
    <property type="entry name" value="RNA_pol_Rpb1_5"/>
    <property type="match status" value="1"/>
</dbReference>